<dbReference type="AlphaFoldDB" id="A0A150TZW5"/>
<reference evidence="1 2" key="1">
    <citation type="submission" date="2014-02" db="EMBL/GenBank/DDBJ databases">
        <title>The small core and large imbalanced accessory genome model reveals a collaborative survival strategy of Sorangium cellulosum strains in nature.</title>
        <authorList>
            <person name="Han K."/>
            <person name="Peng R."/>
            <person name="Blom J."/>
            <person name="Li Y.-Z."/>
        </authorList>
    </citation>
    <scope>NUCLEOTIDE SEQUENCE [LARGE SCALE GENOMIC DNA]</scope>
    <source>
        <strain evidence="1 2">So0007-03</strain>
    </source>
</reference>
<protein>
    <submittedName>
        <fullName evidence="1">Uncharacterized protein</fullName>
    </submittedName>
</protein>
<name>A0A150TZW5_SORCE</name>
<comment type="caution">
    <text evidence="1">The sequence shown here is derived from an EMBL/GenBank/DDBJ whole genome shotgun (WGS) entry which is preliminary data.</text>
</comment>
<evidence type="ECO:0000313" key="2">
    <source>
        <dbReference type="Proteomes" id="UP000075502"/>
    </source>
</evidence>
<gene>
    <name evidence="1" type="ORF">BE21_13705</name>
</gene>
<sequence>MLALGALLGTASCAQVLGLDEFQDCDADSCSGVVWAKSFESHELVFAESVRVDSKGNILLSGIFQGTTDFGGPPLVSSHNAFFSPS</sequence>
<evidence type="ECO:0000313" key="1">
    <source>
        <dbReference type="EMBL" id="KYG10164.1"/>
    </source>
</evidence>
<accession>A0A150TZW5</accession>
<dbReference type="Proteomes" id="UP000075502">
    <property type="component" value="Unassembled WGS sequence"/>
</dbReference>
<proteinExistence type="predicted"/>
<dbReference type="EMBL" id="JEME01000433">
    <property type="protein sequence ID" value="KYG10164.1"/>
    <property type="molecule type" value="Genomic_DNA"/>
</dbReference>
<organism evidence="1 2">
    <name type="scientific">Sorangium cellulosum</name>
    <name type="common">Polyangium cellulosum</name>
    <dbReference type="NCBI Taxonomy" id="56"/>
    <lineage>
        <taxon>Bacteria</taxon>
        <taxon>Pseudomonadati</taxon>
        <taxon>Myxococcota</taxon>
        <taxon>Polyangia</taxon>
        <taxon>Polyangiales</taxon>
        <taxon>Polyangiaceae</taxon>
        <taxon>Sorangium</taxon>
    </lineage>
</organism>